<dbReference type="InterPro" id="IPR052942">
    <property type="entry name" value="LPS_cholinephosphotransferase"/>
</dbReference>
<evidence type="ECO:0000313" key="4">
    <source>
        <dbReference type="WBParaSite" id="ECPE_0000820301-mRNA-1"/>
    </source>
</evidence>
<dbReference type="Pfam" id="PF04991">
    <property type="entry name" value="LicD"/>
    <property type="match status" value="1"/>
</dbReference>
<dbReference type="InterPro" id="IPR007074">
    <property type="entry name" value="LicD/FKTN/FKRP_NTP_transf"/>
</dbReference>
<sequence>MFDNGLGDKFILDSGTLIGSYRHHDIVPWDDDLDVLVDVTVRSKVQTLLEQLSPIYQLTKQKSRDKFYTVTTPMFDTDSSDLLVSRRVSEFPWGWPYLDIGYYQQNNTHVWEIAPSYGIKHEWSIDLFLPLRLRPFGDEWYPVPYRTAEFLRVAYGSDNTCVHSGYSHVLEGGGPSGTQNCTDLSTRYAFVEHRLVPHTNYRVITSSSLTDSFVLGEERLVLRDVVGNTHVIHTLQMPVLESETRSETYGLGERK</sequence>
<evidence type="ECO:0000313" key="3">
    <source>
        <dbReference type="Proteomes" id="UP000272942"/>
    </source>
</evidence>
<dbReference type="GO" id="GO:0009100">
    <property type="term" value="P:glycoprotein metabolic process"/>
    <property type="evidence" value="ECO:0007669"/>
    <property type="project" value="UniProtKB-ARBA"/>
</dbReference>
<evidence type="ECO:0000259" key="1">
    <source>
        <dbReference type="Pfam" id="PF04991"/>
    </source>
</evidence>
<keyword evidence="3" id="KW-1185">Reference proteome</keyword>
<evidence type="ECO:0000313" key="2">
    <source>
        <dbReference type="EMBL" id="VDP82939.1"/>
    </source>
</evidence>
<dbReference type="OrthoDB" id="419198at2759"/>
<accession>A0A183AMJ6</accession>
<dbReference type="Proteomes" id="UP000272942">
    <property type="component" value="Unassembled WGS sequence"/>
</dbReference>
<dbReference type="PANTHER" id="PTHR43404:SF2">
    <property type="entry name" value="LIPOPOLYSACCHARIDE CHOLINEPHOSPHOTRANSFERASE LICD"/>
    <property type="match status" value="1"/>
</dbReference>
<organism evidence="4">
    <name type="scientific">Echinostoma caproni</name>
    <dbReference type="NCBI Taxonomy" id="27848"/>
    <lineage>
        <taxon>Eukaryota</taxon>
        <taxon>Metazoa</taxon>
        <taxon>Spiralia</taxon>
        <taxon>Lophotrochozoa</taxon>
        <taxon>Platyhelminthes</taxon>
        <taxon>Trematoda</taxon>
        <taxon>Digenea</taxon>
        <taxon>Plagiorchiida</taxon>
        <taxon>Echinostomata</taxon>
        <taxon>Echinostomatoidea</taxon>
        <taxon>Echinostomatidae</taxon>
        <taxon>Echinostoma</taxon>
    </lineage>
</organism>
<dbReference type="AlphaFoldDB" id="A0A183AMJ6"/>
<feature type="domain" description="LicD/FKTN/FKRP nucleotidyltransferase" evidence="1">
    <location>
        <begin position="10"/>
        <end position="80"/>
    </location>
</feature>
<reference evidence="4" key="1">
    <citation type="submission" date="2016-06" db="UniProtKB">
        <authorList>
            <consortium name="WormBaseParasite"/>
        </authorList>
    </citation>
    <scope>IDENTIFICATION</scope>
</reference>
<protein>
    <submittedName>
        <fullName evidence="4">Lipopolysaccharide choline phosphotransferase</fullName>
    </submittedName>
</protein>
<dbReference type="EMBL" id="UZAN01045627">
    <property type="protein sequence ID" value="VDP82939.1"/>
    <property type="molecule type" value="Genomic_DNA"/>
</dbReference>
<reference evidence="2 3" key="2">
    <citation type="submission" date="2018-11" db="EMBL/GenBank/DDBJ databases">
        <authorList>
            <consortium name="Pathogen Informatics"/>
        </authorList>
    </citation>
    <scope>NUCLEOTIDE SEQUENCE [LARGE SCALE GENOMIC DNA]</scope>
    <source>
        <strain evidence="2 3">Egypt</strain>
    </source>
</reference>
<dbReference type="WBParaSite" id="ECPE_0000820301-mRNA-1">
    <property type="protein sequence ID" value="ECPE_0000820301-mRNA-1"/>
    <property type="gene ID" value="ECPE_0000820301"/>
</dbReference>
<name>A0A183AMJ6_9TREM</name>
<dbReference type="PANTHER" id="PTHR43404">
    <property type="entry name" value="LIPOPOLYSACCHARIDE CHOLINEPHOSPHOTRANSFERASE LICD"/>
    <property type="match status" value="1"/>
</dbReference>
<proteinExistence type="predicted"/>
<gene>
    <name evidence="2" type="ORF">ECPE_LOCUS8181</name>
</gene>